<dbReference type="Proteomes" id="UP000501868">
    <property type="component" value="Chromosome"/>
</dbReference>
<accession>A0A6H1P2S5</accession>
<reference evidence="1 2" key="1">
    <citation type="submission" date="2020-04" db="EMBL/GenBank/DDBJ databases">
        <title>Genome-Wide Identification of 5-Methylcytosine Sites in Bacterial Genomes By High-Throughput Sequencing of MspJI Restriction Fragments.</title>
        <authorList>
            <person name="Wu V."/>
        </authorList>
    </citation>
    <scope>NUCLEOTIDE SEQUENCE [LARGE SCALE GENOMIC DNA]</scope>
    <source>
        <strain evidence="1 2">S2</strain>
    </source>
</reference>
<evidence type="ECO:0000313" key="1">
    <source>
        <dbReference type="EMBL" id="QIZ07581.1"/>
    </source>
</evidence>
<protein>
    <submittedName>
        <fullName evidence="1">Uncharacterized protein</fullName>
    </submittedName>
</protein>
<dbReference type="EMBL" id="CP051128">
    <property type="protein sequence ID" value="QIZ07581.1"/>
    <property type="molecule type" value="Genomic_DNA"/>
</dbReference>
<name>A0A6H1P2S5_PRIMG</name>
<dbReference type="AlphaFoldDB" id="A0A6H1P2S5"/>
<organism evidence="1 2">
    <name type="scientific">Priestia megaterium</name>
    <name type="common">Bacillus megaterium</name>
    <dbReference type="NCBI Taxonomy" id="1404"/>
    <lineage>
        <taxon>Bacteria</taxon>
        <taxon>Bacillati</taxon>
        <taxon>Bacillota</taxon>
        <taxon>Bacilli</taxon>
        <taxon>Bacillales</taxon>
        <taxon>Bacillaceae</taxon>
        <taxon>Priestia</taxon>
    </lineage>
</organism>
<gene>
    <name evidence="1" type="ORF">HFZ78_13260</name>
</gene>
<reference evidence="1 2" key="2">
    <citation type="submission" date="2020-04" db="EMBL/GenBank/DDBJ databases">
        <authorList>
            <person name="Fomenkov A."/>
            <person name="Anton B.P."/>
            <person name="Roberts R.J."/>
        </authorList>
    </citation>
    <scope>NUCLEOTIDE SEQUENCE [LARGE SCALE GENOMIC DNA]</scope>
    <source>
        <strain evidence="1 2">S2</strain>
    </source>
</reference>
<sequence>MKRKFIGERRAATGPQVRKPREVLYTIDEAIESLFALKQRKEFDRELSPDTMIFSVSFGNGLTWTLRM</sequence>
<proteinExistence type="predicted"/>
<evidence type="ECO:0000313" key="2">
    <source>
        <dbReference type="Proteomes" id="UP000501868"/>
    </source>
</evidence>